<comment type="similarity">
    <text evidence="8 9">Belongs to the TonB-dependent receptor family.</text>
</comment>
<feature type="domain" description="TonB-dependent receptor-like beta-barrel" evidence="10">
    <location>
        <begin position="420"/>
        <end position="947"/>
    </location>
</feature>
<sequence>MENLAISFFERIKEQVTLRTIKYCILMAGFLCVCVPSLYGVENLSVTGKVVDSSGEPLIGVSIRVENKNMGTTTDINGNFTLADIPKNTVLVLTYIGMETQKVTVTQNRLNIVMRENSVQLEEVVAIGYGTVKKEELTSAVTKVGEESFNAGVTTSPINLLNGKVPGLSIRNTSGNDPNASPEIHLRGIGSIRAGSAPLIIVDGTYSTMSELQAINANDIKSFNVLKDGSSAAIYGTRGSNGVIIVETKNASKGKASIEYTSYYYTERPVRKLEMMSADEYMGYLKAKGHSTINNDYGFSTDWTDQLIRNNFSYYQGVSFSTGTENSSIRGSVGYRDSESMVINTGNKQLTGRVNFKQYFFDKKLTIEGTLNGANTQSDYTDYGAFMQAIVYHPTAPVYNQEGKFFEYAGVGPYNPVALLSQVDNRGERYTYSGNLSANLKVLPCLSVYAMMSANNDTYEGSKYISRDSRYSVLGGFEGQADMNTYFYKKRTFEAYANYSFSTDVHNLTALAGYSFNREDRTWHNASNSGFLTDIPGANNIGNGTYLEDGLASMGRGQDESKLIAFFGRINYSYKGKYLFNASVRREGSTRFGENHKWGWFPAVSAGWRILEENFFSDATPLSNLKLRVGFGITGNQDIPLYASIAKYNDLGYAYYNGKWDKVYGPVSNPNPDLKWEKNAEYNAGIDFGIWNDRLTASVDYYYRKTTDLLDWYDAQMPSNIYSTIFTNVGTLTNQGIEFAIGYDVIRNKELKWHLDGGFSYNENKLVSLANSSYHANHITYNPLSSPANGQTTYILEEGKPIGTYYGLKYRGFNSAGKWVFEDRDEDGAYSDKDYTYLGNGLPKWYFNLASTLTWKDFDFSFQLRGAAGFKVLNTKRIYYENSVSLPFNLLKSALGRPLNDAATFSDYYLEKGNYLKLDNITVGYTFDLSQLKYVSNARIYATATNLLTITGYTGVDPEVGTGLTPGFDDSGYYPRSTTLMLGLNIKF</sequence>
<dbReference type="InterPro" id="IPR008969">
    <property type="entry name" value="CarboxyPept-like_regulatory"/>
</dbReference>
<protein>
    <submittedName>
        <fullName evidence="12">Outer membrane receptor proteins, mostly Fe transport</fullName>
    </submittedName>
</protein>
<dbReference type="Pfam" id="PF07715">
    <property type="entry name" value="Plug"/>
    <property type="match status" value="1"/>
</dbReference>
<dbReference type="InterPro" id="IPR023996">
    <property type="entry name" value="TonB-dep_OMP_SusC/RagA"/>
</dbReference>
<reference evidence="12 13" key="1">
    <citation type="submission" date="2015-09" db="EMBL/GenBank/DDBJ databases">
        <authorList>
            <consortium name="Pathogen Informatics"/>
        </authorList>
    </citation>
    <scope>NUCLEOTIDE SEQUENCE [LARGE SCALE GENOMIC DNA]</scope>
    <source>
        <strain evidence="12 13">2789STDY5834899</strain>
    </source>
</reference>
<evidence type="ECO:0000259" key="10">
    <source>
        <dbReference type="Pfam" id="PF00593"/>
    </source>
</evidence>
<dbReference type="Pfam" id="PF13715">
    <property type="entry name" value="CarbopepD_reg_2"/>
    <property type="match status" value="1"/>
</dbReference>
<dbReference type="GO" id="GO:0009279">
    <property type="term" value="C:cell outer membrane"/>
    <property type="evidence" value="ECO:0007669"/>
    <property type="project" value="UniProtKB-SubCell"/>
</dbReference>
<dbReference type="InterPro" id="IPR012910">
    <property type="entry name" value="Plug_dom"/>
</dbReference>
<dbReference type="Pfam" id="PF00593">
    <property type="entry name" value="TonB_dep_Rec_b-barrel"/>
    <property type="match status" value="1"/>
</dbReference>
<proteinExistence type="inferred from homology"/>
<comment type="subcellular location">
    <subcellularLocation>
        <location evidence="1 8">Cell outer membrane</location>
        <topology evidence="1 8">Multi-pass membrane protein</topology>
    </subcellularLocation>
</comment>
<dbReference type="FunFam" id="2.60.40.1120:FF:000003">
    <property type="entry name" value="Outer membrane protein Omp121"/>
    <property type="match status" value="1"/>
</dbReference>
<evidence type="ECO:0000313" key="12">
    <source>
        <dbReference type="EMBL" id="CUP13623.1"/>
    </source>
</evidence>
<keyword evidence="5 9" id="KW-0798">TonB box</keyword>
<keyword evidence="3 8" id="KW-1134">Transmembrane beta strand</keyword>
<dbReference type="AlphaFoldDB" id="A0A174KNQ2"/>
<evidence type="ECO:0000259" key="11">
    <source>
        <dbReference type="Pfam" id="PF07715"/>
    </source>
</evidence>
<name>A0A174KNQ2_BACT4</name>
<keyword evidence="7 8" id="KW-0998">Cell outer membrane</keyword>
<dbReference type="NCBIfam" id="TIGR04057">
    <property type="entry name" value="SusC_RagA_signa"/>
    <property type="match status" value="1"/>
</dbReference>
<evidence type="ECO:0000256" key="5">
    <source>
        <dbReference type="ARBA" id="ARBA00023077"/>
    </source>
</evidence>
<evidence type="ECO:0000256" key="6">
    <source>
        <dbReference type="ARBA" id="ARBA00023136"/>
    </source>
</evidence>
<evidence type="ECO:0000313" key="13">
    <source>
        <dbReference type="Proteomes" id="UP000095576"/>
    </source>
</evidence>
<dbReference type="EMBL" id="CZAP01000003">
    <property type="protein sequence ID" value="CUP13623.1"/>
    <property type="molecule type" value="Genomic_DNA"/>
</dbReference>
<dbReference type="SUPFAM" id="SSF56935">
    <property type="entry name" value="Porins"/>
    <property type="match status" value="1"/>
</dbReference>
<keyword evidence="6 8" id="KW-0472">Membrane</keyword>
<dbReference type="InterPro" id="IPR036942">
    <property type="entry name" value="Beta-barrel_TonB_sf"/>
</dbReference>
<gene>
    <name evidence="12" type="ORF">ERS852511_01219</name>
</gene>
<feature type="domain" description="TonB-dependent receptor plug" evidence="11">
    <location>
        <begin position="134"/>
        <end position="243"/>
    </location>
</feature>
<dbReference type="Gene3D" id="2.60.40.1120">
    <property type="entry name" value="Carboxypeptidase-like, regulatory domain"/>
    <property type="match status" value="1"/>
</dbReference>
<evidence type="ECO:0000256" key="3">
    <source>
        <dbReference type="ARBA" id="ARBA00022452"/>
    </source>
</evidence>
<keyword evidence="2 8" id="KW-0813">Transport</keyword>
<dbReference type="Gene3D" id="2.170.130.10">
    <property type="entry name" value="TonB-dependent receptor, plug domain"/>
    <property type="match status" value="1"/>
</dbReference>
<evidence type="ECO:0000256" key="4">
    <source>
        <dbReference type="ARBA" id="ARBA00022692"/>
    </source>
</evidence>
<dbReference type="RefSeq" id="WP_055298950.1">
    <property type="nucleotide sequence ID" value="NZ_CZAP01000003.1"/>
</dbReference>
<dbReference type="PROSITE" id="PS52016">
    <property type="entry name" value="TONB_DEPENDENT_REC_3"/>
    <property type="match status" value="1"/>
</dbReference>
<evidence type="ECO:0000256" key="8">
    <source>
        <dbReference type="PROSITE-ProRule" id="PRU01360"/>
    </source>
</evidence>
<evidence type="ECO:0000256" key="2">
    <source>
        <dbReference type="ARBA" id="ARBA00022448"/>
    </source>
</evidence>
<evidence type="ECO:0000256" key="1">
    <source>
        <dbReference type="ARBA" id="ARBA00004571"/>
    </source>
</evidence>
<evidence type="ECO:0000256" key="9">
    <source>
        <dbReference type="RuleBase" id="RU003357"/>
    </source>
</evidence>
<dbReference type="InterPro" id="IPR000531">
    <property type="entry name" value="Beta-barrel_TonB"/>
</dbReference>
<dbReference type="NCBIfam" id="TIGR04056">
    <property type="entry name" value="OMP_RagA_SusC"/>
    <property type="match status" value="1"/>
</dbReference>
<keyword evidence="12" id="KW-0675">Receptor</keyword>
<dbReference type="Gene3D" id="2.40.170.20">
    <property type="entry name" value="TonB-dependent receptor, beta-barrel domain"/>
    <property type="match status" value="1"/>
</dbReference>
<dbReference type="InterPro" id="IPR023997">
    <property type="entry name" value="TonB-dep_OMP_SusC/RagA_CS"/>
</dbReference>
<keyword evidence="4 8" id="KW-0812">Transmembrane</keyword>
<dbReference type="Proteomes" id="UP000095576">
    <property type="component" value="Unassembled WGS sequence"/>
</dbReference>
<organism evidence="12 13">
    <name type="scientific">Bacteroides thetaiotaomicron</name>
    <dbReference type="NCBI Taxonomy" id="818"/>
    <lineage>
        <taxon>Bacteria</taxon>
        <taxon>Pseudomonadati</taxon>
        <taxon>Bacteroidota</taxon>
        <taxon>Bacteroidia</taxon>
        <taxon>Bacteroidales</taxon>
        <taxon>Bacteroidaceae</taxon>
        <taxon>Bacteroides</taxon>
    </lineage>
</organism>
<accession>A0A174KNQ2</accession>
<dbReference type="SUPFAM" id="SSF49464">
    <property type="entry name" value="Carboxypeptidase regulatory domain-like"/>
    <property type="match status" value="1"/>
</dbReference>
<dbReference type="InterPro" id="IPR039426">
    <property type="entry name" value="TonB-dep_rcpt-like"/>
</dbReference>
<evidence type="ECO:0000256" key="7">
    <source>
        <dbReference type="ARBA" id="ARBA00023237"/>
    </source>
</evidence>
<dbReference type="InterPro" id="IPR037066">
    <property type="entry name" value="Plug_dom_sf"/>
</dbReference>